<evidence type="ECO:0000256" key="5">
    <source>
        <dbReference type="ARBA" id="ARBA00022490"/>
    </source>
</evidence>
<evidence type="ECO:0000256" key="15">
    <source>
        <dbReference type="ARBA" id="ARBA00048679"/>
    </source>
</evidence>
<organism evidence="20 21">
    <name type="scientific">Steinernema hermaphroditum</name>
    <dbReference type="NCBI Taxonomy" id="289476"/>
    <lineage>
        <taxon>Eukaryota</taxon>
        <taxon>Metazoa</taxon>
        <taxon>Ecdysozoa</taxon>
        <taxon>Nematoda</taxon>
        <taxon>Chromadorea</taxon>
        <taxon>Rhabditida</taxon>
        <taxon>Tylenchina</taxon>
        <taxon>Panagrolaimomorpha</taxon>
        <taxon>Strongyloidoidea</taxon>
        <taxon>Steinernematidae</taxon>
        <taxon>Steinernema</taxon>
    </lineage>
</organism>
<dbReference type="Pfam" id="PF04212">
    <property type="entry name" value="MIT"/>
    <property type="match status" value="1"/>
</dbReference>
<evidence type="ECO:0000256" key="16">
    <source>
        <dbReference type="PROSITE-ProRule" id="PRU10141"/>
    </source>
</evidence>
<dbReference type="GO" id="GO:0004674">
    <property type="term" value="F:protein serine/threonine kinase activity"/>
    <property type="evidence" value="ECO:0007669"/>
    <property type="project" value="UniProtKB-KW"/>
</dbReference>
<dbReference type="InterPro" id="IPR017441">
    <property type="entry name" value="Protein_kinase_ATP_BS"/>
</dbReference>
<evidence type="ECO:0000256" key="6">
    <source>
        <dbReference type="ARBA" id="ARBA00022527"/>
    </source>
</evidence>
<dbReference type="GO" id="GO:0010506">
    <property type="term" value="P:regulation of autophagy"/>
    <property type="evidence" value="ECO:0007669"/>
    <property type="project" value="InterPro"/>
</dbReference>
<dbReference type="InterPro" id="IPR036181">
    <property type="entry name" value="MIT_dom_sf"/>
</dbReference>
<dbReference type="PANTHER" id="PTHR24348">
    <property type="entry name" value="SERINE/THREONINE-PROTEIN KINASE UNC-51-RELATED"/>
    <property type="match status" value="1"/>
</dbReference>
<evidence type="ECO:0000259" key="19">
    <source>
        <dbReference type="PROSITE" id="PS50011"/>
    </source>
</evidence>
<dbReference type="PROSITE" id="PS00108">
    <property type="entry name" value="PROTEIN_KINASE_ST"/>
    <property type="match status" value="1"/>
</dbReference>
<dbReference type="GO" id="GO:0000422">
    <property type="term" value="P:autophagy of mitochondrion"/>
    <property type="evidence" value="ECO:0007669"/>
    <property type="project" value="TreeGrafter"/>
</dbReference>
<dbReference type="GO" id="GO:0005776">
    <property type="term" value="C:autophagosome"/>
    <property type="evidence" value="ECO:0007669"/>
    <property type="project" value="TreeGrafter"/>
</dbReference>
<evidence type="ECO:0000256" key="4">
    <source>
        <dbReference type="ARBA" id="ARBA00021644"/>
    </source>
</evidence>
<dbReference type="GO" id="GO:0061709">
    <property type="term" value="P:reticulophagy"/>
    <property type="evidence" value="ECO:0007669"/>
    <property type="project" value="TreeGrafter"/>
</dbReference>
<dbReference type="Gene3D" id="1.20.58.80">
    <property type="entry name" value="Phosphotransferase system, lactose/cellobiose-type IIA subunit"/>
    <property type="match status" value="1"/>
</dbReference>
<dbReference type="Proteomes" id="UP001175271">
    <property type="component" value="Unassembled WGS sequence"/>
</dbReference>
<gene>
    <name evidence="20" type="ORF">QR680_010821</name>
</gene>
<accession>A0AA39MBB0</accession>
<keyword evidence="5" id="KW-0963">Cytoplasm</keyword>
<evidence type="ECO:0000256" key="3">
    <source>
        <dbReference type="ARBA" id="ARBA00012513"/>
    </source>
</evidence>
<dbReference type="SMART" id="SM00220">
    <property type="entry name" value="S_TKc"/>
    <property type="match status" value="1"/>
</dbReference>
<dbReference type="FunFam" id="3.30.200.20:FF:000042">
    <property type="entry name" value="Aurora kinase A"/>
    <property type="match status" value="1"/>
</dbReference>
<evidence type="ECO:0000313" key="21">
    <source>
        <dbReference type="Proteomes" id="UP001175271"/>
    </source>
</evidence>
<comment type="catalytic activity">
    <reaction evidence="15">
        <text>L-seryl-[protein] + ATP = O-phospho-L-seryl-[protein] + ADP + H(+)</text>
        <dbReference type="Rhea" id="RHEA:17989"/>
        <dbReference type="Rhea" id="RHEA-COMP:9863"/>
        <dbReference type="Rhea" id="RHEA-COMP:11604"/>
        <dbReference type="ChEBI" id="CHEBI:15378"/>
        <dbReference type="ChEBI" id="CHEBI:29999"/>
        <dbReference type="ChEBI" id="CHEBI:30616"/>
        <dbReference type="ChEBI" id="CHEBI:83421"/>
        <dbReference type="ChEBI" id="CHEBI:456216"/>
        <dbReference type="EC" id="2.7.11.1"/>
    </reaction>
</comment>
<dbReference type="EMBL" id="JAUCMV010000001">
    <property type="protein sequence ID" value="KAK0428461.1"/>
    <property type="molecule type" value="Genomic_DNA"/>
</dbReference>
<evidence type="ECO:0000256" key="7">
    <source>
        <dbReference type="ARBA" id="ARBA00022679"/>
    </source>
</evidence>
<feature type="region of interest" description="Disordered" evidence="18">
    <location>
        <begin position="348"/>
        <end position="373"/>
    </location>
</feature>
<keyword evidence="10" id="KW-0418">Kinase</keyword>
<evidence type="ECO:0000256" key="8">
    <source>
        <dbReference type="ARBA" id="ARBA00022737"/>
    </source>
</evidence>
<evidence type="ECO:0000256" key="2">
    <source>
        <dbReference type="ARBA" id="ARBA00004496"/>
    </source>
</evidence>
<dbReference type="GO" id="GO:0034727">
    <property type="term" value="P:piecemeal microautophagy of the nucleus"/>
    <property type="evidence" value="ECO:0007669"/>
    <property type="project" value="TreeGrafter"/>
</dbReference>
<dbReference type="SUPFAM" id="SSF116846">
    <property type="entry name" value="MIT domain"/>
    <property type="match status" value="1"/>
</dbReference>
<dbReference type="GO" id="GO:0042594">
    <property type="term" value="P:response to starvation"/>
    <property type="evidence" value="ECO:0007669"/>
    <property type="project" value="TreeGrafter"/>
</dbReference>
<dbReference type="SUPFAM" id="SSF56112">
    <property type="entry name" value="Protein kinase-like (PK-like)"/>
    <property type="match status" value="1"/>
</dbReference>
<dbReference type="InterPro" id="IPR008271">
    <property type="entry name" value="Ser/Thr_kinase_AS"/>
</dbReference>
<comment type="catalytic activity">
    <reaction evidence="14">
        <text>L-threonyl-[protein] + ATP = O-phospho-L-threonyl-[protein] + ADP + H(+)</text>
        <dbReference type="Rhea" id="RHEA:46608"/>
        <dbReference type="Rhea" id="RHEA-COMP:11060"/>
        <dbReference type="Rhea" id="RHEA-COMP:11605"/>
        <dbReference type="ChEBI" id="CHEBI:15378"/>
        <dbReference type="ChEBI" id="CHEBI:30013"/>
        <dbReference type="ChEBI" id="CHEBI:30616"/>
        <dbReference type="ChEBI" id="CHEBI:61977"/>
        <dbReference type="ChEBI" id="CHEBI:456216"/>
        <dbReference type="EC" id="2.7.11.1"/>
    </reaction>
</comment>
<comment type="cofactor">
    <cofactor evidence="1">
        <name>Mg(2+)</name>
        <dbReference type="ChEBI" id="CHEBI:18420"/>
    </cofactor>
</comment>
<comment type="subcellular location">
    <subcellularLocation>
        <location evidence="2">Cytoplasm</location>
    </subcellularLocation>
</comment>
<keyword evidence="7" id="KW-0808">Transferase</keyword>
<keyword evidence="9 16" id="KW-0547">Nucleotide-binding</keyword>
<comment type="similarity">
    <text evidence="17">Belongs to the protein kinase superfamily.</text>
</comment>
<dbReference type="InterPro" id="IPR045269">
    <property type="entry name" value="Atg1-like"/>
</dbReference>
<feature type="domain" description="Protein kinase" evidence="19">
    <location>
        <begin position="13"/>
        <end position="271"/>
    </location>
</feature>
<evidence type="ECO:0000256" key="12">
    <source>
        <dbReference type="ARBA" id="ARBA00023006"/>
    </source>
</evidence>
<evidence type="ECO:0000256" key="18">
    <source>
        <dbReference type="SAM" id="MobiDB-lite"/>
    </source>
</evidence>
<dbReference type="Pfam" id="PF00069">
    <property type="entry name" value="Pkinase"/>
    <property type="match status" value="1"/>
</dbReference>
<evidence type="ECO:0000256" key="14">
    <source>
        <dbReference type="ARBA" id="ARBA00047899"/>
    </source>
</evidence>
<dbReference type="PROSITE" id="PS00107">
    <property type="entry name" value="PROTEIN_KINASE_ATP"/>
    <property type="match status" value="1"/>
</dbReference>
<keyword evidence="12" id="KW-0072">Autophagy</keyword>
<dbReference type="GO" id="GO:0034045">
    <property type="term" value="C:phagophore assembly site membrane"/>
    <property type="evidence" value="ECO:0007669"/>
    <property type="project" value="TreeGrafter"/>
</dbReference>
<dbReference type="GO" id="GO:0000045">
    <property type="term" value="P:autophagosome assembly"/>
    <property type="evidence" value="ECO:0007669"/>
    <property type="project" value="TreeGrafter"/>
</dbReference>
<dbReference type="Gene3D" id="1.10.510.10">
    <property type="entry name" value="Transferase(Phosphotransferase) domain 1"/>
    <property type="match status" value="1"/>
</dbReference>
<dbReference type="InterPro" id="IPR007330">
    <property type="entry name" value="MIT_dom"/>
</dbReference>
<dbReference type="GO" id="GO:0005524">
    <property type="term" value="F:ATP binding"/>
    <property type="evidence" value="ECO:0007669"/>
    <property type="project" value="UniProtKB-UniRule"/>
</dbReference>
<evidence type="ECO:0000313" key="20">
    <source>
        <dbReference type="EMBL" id="KAK0428461.1"/>
    </source>
</evidence>
<dbReference type="InterPro" id="IPR011009">
    <property type="entry name" value="Kinase-like_dom_sf"/>
</dbReference>
<evidence type="ECO:0000256" key="9">
    <source>
        <dbReference type="ARBA" id="ARBA00022741"/>
    </source>
</evidence>
<evidence type="ECO:0000256" key="1">
    <source>
        <dbReference type="ARBA" id="ARBA00001946"/>
    </source>
</evidence>
<protein>
    <recommendedName>
        <fullName evidence="4">Serine/threonine-protein kinase ULK3</fullName>
        <ecNumber evidence="3">2.7.11.1</ecNumber>
    </recommendedName>
    <alternativeName>
        <fullName evidence="13">Unc-51-like kinase 3</fullName>
    </alternativeName>
</protein>
<evidence type="ECO:0000256" key="13">
    <source>
        <dbReference type="ARBA" id="ARBA00032242"/>
    </source>
</evidence>
<dbReference type="GO" id="GO:0005829">
    <property type="term" value="C:cytosol"/>
    <property type="evidence" value="ECO:0007669"/>
    <property type="project" value="TreeGrafter"/>
</dbReference>
<dbReference type="PANTHER" id="PTHR24348:SF65">
    <property type="entry name" value="SERINE_THREONINE-PROTEIN KINASE ULK3"/>
    <property type="match status" value="1"/>
</dbReference>
<name>A0AA39MBB0_9BILA</name>
<dbReference type="AlphaFoldDB" id="A0AA39MBB0"/>
<keyword evidence="8" id="KW-0677">Repeat</keyword>
<comment type="caution">
    <text evidence="20">The sequence shown here is derived from an EMBL/GenBank/DDBJ whole genome shotgun (WGS) entry which is preliminary data.</text>
</comment>
<dbReference type="PROSITE" id="PS50011">
    <property type="entry name" value="PROTEIN_KINASE_DOM"/>
    <property type="match status" value="1"/>
</dbReference>
<evidence type="ECO:0000256" key="11">
    <source>
        <dbReference type="ARBA" id="ARBA00022840"/>
    </source>
</evidence>
<feature type="binding site" evidence="16">
    <location>
        <position position="46"/>
    </location>
    <ligand>
        <name>ATP</name>
        <dbReference type="ChEBI" id="CHEBI:30616"/>
    </ligand>
</feature>
<reference evidence="20" key="1">
    <citation type="submission" date="2023-06" db="EMBL/GenBank/DDBJ databases">
        <title>Genomic analysis of the entomopathogenic nematode Steinernema hermaphroditum.</title>
        <authorList>
            <person name="Schwarz E.M."/>
            <person name="Heppert J.K."/>
            <person name="Baniya A."/>
            <person name="Schwartz H.T."/>
            <person name="Tan C.-H."/>
            <person name="Antoshechkin I."/>
            <person name="Sternberg P.W."/>
            <person name="Goodrich-Blair H."/>
            <person name="Dillman A.R."/>
        </authorList>
    </citation>
    <scope>NUCLEOTIDE SEQUENCE</scope>
    <source>
        <strain evidence="20">PS9179</strain>
        <tissue evidence="20">Whole animal</tissue>
    </source>
</reference>
<keyword evidence="6 17" id="KW-0723">Serine/threonine-protein kinase</keyword>
<proteinExistence type="inferred from homology"/>
<dbReference type="FunFam" id="1.10.510.10:FF:000571">
    <property type="entry name" value="Maternal embryonic leucine zipper kinase"/>
    <property type="match status" value="1"/>
</dbReference>
<keyword evidence="21" id="KW-1185">Reference proteome</keyword>
<evidence type="ECO:0000256" key="17">
    <source>
        <dbReference type="RuleBase" id="RU000304"/>
    </source>
</evidence>
<dbReference type="EC" id="2.7.11.1" evidence="3"/>
<dbReference type="InterPro" id="IPR000719">
    <property type="entry name" value="Prot_kinase_dom"/>
</dbReference>
<sequence length="485" mass="54531">MALAPVPKCINGFDVLEKLGSGSYATVYKGLGRNVSTGIRRSVAIKCVSRKLSKANLERVINEISVLKTMSHRHIVQFVDLGWDANHIYIIMEFCSGGDLASLIRQNKVLSEPVSRKFFQQLASAIQYMWERNVVHLDLKPQNLLITNRADPSVKVADFGLCVTLLEDQCANLLCGSLLYMAPEVFNRKKYDAKADLWSAGTILFECLFGRAPFASATVDEIKVHLRSMDPIQVPNYPVLSDQCYDLLKRLLIRDPYDRISFEEFFVHKFVDLSPISPEKALAAWDNLLSKADLMQRDGNIQGALESLSTAKTGFQSYYKTCDGAYQREYARGRLEWIAHKEKRLAMSPPEQSLQHDSSYDYEDSPPSSLSANAVEEWGDTPQIAAAYVVVRSAQKLERDGCYQEALTKYTLAIESCLKVLEVEPASDRKKHLRQRVEGWLSAAENMKKHERGTVEEPAVVMHVNSLQSVPPVVEEAAQRSCSIQ</sequence>
<keyword evidence="11 16" id="KW-0067">ATP-binding</keyword>
<evidence type="ECO:0000256" key="10">
    <source>
        <dbReference type="ARBA" id="ARBA00022777"/>
    </source>
</evidence>